<evidence type="ECO:0000313" key="4">
    <source>
        <dbReference type="Proteomes" id="UP001597478"/>
    </source>
</evidence>
<organism evidence="3 4">
    <name type="scientific">Prauserella oleivorans</name>
    <dbReference type="NCBI Taxonomy" id="1478153"/>
    <lineage>
        <taxon>Bacteria</taxon>
        <taxon>Bacillati</taxon>
        <taxon>Actinomycetota</taxon>
        <taxon>Actinomycetes</taxon>
        <taxon>Pseudonocardiales</taxon>
        <taxon>Pseudonocardiaceae</taxon>
        <taxon>Prauserella</taxon>
    </lineage>
</organism>
<feature type="transmembrane region" description="Helical" evidence="2">
    <location>
        <begin position="42"/>
        <end position="75"/>
    </location>
</feature>
<gene>
    <name evidence="3" type="ORF">ACFS2C_15570</name>
</gene>
<evidence type="ECO:0000256" key="2">
    <source>
        <dbReference type="SAM" id="Phobius"/>
    </source>
</evidence>
<keyword evidence="2" id="KW-1133">Transmembrane helix</keyword>
<dbReference type="InterPro" id="IPR021401">
    <property type="entry name" value="DUF3040"/>
</dbReference>
<accession>A0ABW5WC33</accession>
<comment type="caution">
    <text evidence="3">The sequence shown here is derived from an EMBL/GenBank/DDBJ whole genome shotgun (WGS) entry which is preliminary data.</text>
</comment>
<dbReference type="Pfam" id="PF11239">
    <property type="entry name" value="DUF3040"/>
    <property type="match status" value="1"/>
</dbReference>
<dbReference type="Proteomes" id="UP001597478">
    <property type="component" value="Unassembled WGS sequence"/>
</dbReference>
<proteinExistence type="predicted"/>
<keyword evidence="2" id="KW-0472">Membrane</keyword>
<protein>
    <submittedName>
        <fullName evidence="3">DUF3040 domain-containing protein</fullName>
    </submittedName>
</protein>
<dbReference type="EMBL" id="JBHUOF010000021">
    <property type="protein sequence ID" value="MFD2800811.1"/>
    <property type="molecule type" value="Genomic_DNA"/>
</dbReference>
<name>A0ABW5WC33_9PSEU</name>
<keyword evidence="4" id="KW-1185">Reference proteome</keyword>
<dbReference type="RefSeq" id="WP_377390597.1">
    <property type="nucleotide sequence ID" value="NZ_JBHSAN010000024.1"/>
</dbReference>
<feature type="compositionally biased region" description="Basic and acidic residues" evidence="1">
    <location>
        <begin position="14"/>
        <end position="29"/>
    </location>
</feature>
<evidence type="ECO:0000256" key="1">
    <source>
        <dbReference type="SAM" id="MobiDB-lite"/>
    </source>
</evidence>
<evidence type="ECO:0000313" key="3">
    <source>
        <dbReference type="EMBL" id="MFD2800811.1"/>
    </source>
</evidence>
<keyword evidence="2" id="KW-0812">Transmembrane</keyword>
<reference evidence="4" key="1">
    <citation type="journal article" date="2019" name="Int. J. Syst. Evol. Microbiol.">
        <title>The Global Catalogue of Microorganisms (GCM) 10K type strain sequencing project: providing services to taxonomists for standard genome sequencing and annotation.</title>
        <authorList>
            <consortium name="The Broad Institute Genomics Platform"/>
            <consortium name="The Broad Institute Genome Sequencing Center for Infectious Disease"/>
            <person name="Wu L."/>
            <person name="Ma J."/>
        </authorList>
    </citation>
    <scope>NUCLEOTIDE SEQUENCE [LARGE SCALE GENOMIC DNA]</scope>
    <source>
        <strain evidence="4">IBRC-M 10906</strain>
    </source>
</reference>
<sequence length="109" mass="11525">MPLNEQEQRALAELEHGLRADEPRLDTSLRRMSPPEDAPATLLTLGILGAVVVGVGLLVAGWVLCGLLVLALGAVGPLRRASRSYFHPDCQHLVPASAQHCPRCTAAAA</sequence>
<feature type="region of interest" description="Disordered" evidence="1">
    <location>
        <begin position="14"/>
        <end position="33"/>
    </location>
</feature>